<proteinExistence type="predicted"/>
<gene>
    <name evidence="2" type="ORF">PtoMrB4_30780</name>
</gene>
<organism evidence="2 3">
    <name type="scientific">Metapseudomonas otitidis</name>
    <dbReference type="NCBI Taxonomy" id="319939"/>
    <lineage>
        <taxon>Bacteria</taxon>
        <taxon>Pseudomonadati</taxon>
        <taxon>Pseudomonadota</taxon>
        <taxon>Gammaproteobacteria</taxon>
        <taxon>Pseudomonadales</taxon>
        <taxon>Pseudomonadaceae</taxon>
        <taxon>Metapseudomonas</taxon>
    </lineage>
</organism>
<feature type="region of interest" description="Disordered" evidence="1">
    <location>
        <begin position="29"/>
        <end position="48"/>
    </location>
</feature>
<evidence type="ECO:0000256" key="1">
    <source>
        <dbReference type="SAM" id="MobiDB-lite"/>
    </source>
</evidence>
<dbReference type="KEGG" id="poj:PtoMrB4_30780"/>
<dbReference type="EMBL" id="AP022642">
    <property type="protein sequence ID" value="BCA29101.1"/>
    <property type="molecule type" value="Genomic_DNA"/>
</dbReference>
<dbReference type="Proteomes" id="UP000501237">
    <property type="component" value="Chromosome"/>
</dbReference>
<protein>
    <submittedName>
        <fullName evidence="2">Uncharacterized protein</fullName>
    </submittedName>
</protein>
<evidence type="ECO:0000313" key="2">
    <source>
        <dbReference type="EMBL" id="BCA29101.1"/>
    </source>
</evidence>
<sequence length="88" mass="9292">MFGGACNLPDMTGRCGKEVFREGGWETARGEGWRAGHDSGVNPSLPGRRLWSLGRESLGDQGCSDSTPSSSHTASARWKVALAAGMPQ</sequence>
<feature type="region of interest" description="Disordered" evidence="1">
    <location>
        <begin position="56"/>
        <end position="88"/>
    </location>
</feature>
<reference evidence="2 3" key="1">
    <citation type="journal article" date="2020" name="Microbiol. Resour. Announc.">
        <title>Complete genome sequence of Pseudomonas otitidis strain MrB4, isolated from Lake Biwa in Japan.</title>
        <authorList>
            <person name="Miyazaki K."/>
            <person name="Hase E."/>
            <person name="Maruya T."/>
        </authorList>
    </citation>
    <scope>NUCLEOTIDE SEQUENCE [LARGE SCALE GENOMIC DNA]</scope>
    <source>
        <strain evidence="2 3">MrB4</strain>
    </source>
</reference>
<dbReference type="AlphaFoldDB" id="A0A679GDL1"/>
<accession>A0A679GDL1</accession>
<feature type="compositionally biased region" description="Low complexity" evidence="1">
    <location>
        <begin position="64"/>
        <end position="76"/>
    </location>
</feature>
<name>A0A679GDL1_9GAMM</name>
<evidence type="ECO:0000313" key="3">
    <source>
        <dbReference type="Proteomes" id="UP000501237"/>
    </source>
</evidence>